<feature type="region of interest" description="Disordered" evidence="1">
    <location>
        <begin position="57"/>
        <end position="87"/>
    </location>
</feature>
<sequence length="334" mass="36947">MGTESGGDKASDDDVVPETLFGANSSSPKNSSGEREKQQSDDRFLIYELLKKNNCGEERVSSPSLAHPPGFTTEVSEKRNENDIDIGDSESNVVKAFSPKFSAKVMNISQDVPVEVNSESEGQKVVNNGGTVLGVMEDIIRVGQAMGYAMEGSIKDLEPIQETKMSKVSHMDVKFMWGNSNYDYVCSDSLRISGGILCVWEVTIFKKDYVTISHNFVAIYGTWLPSNSKIVFLVIYAPQQDSCKKVLWDYVSTLLGRWNGEAIIMGDSNEVRSIDERCGSCFNPSIARCFDQFILSSGLVDVKLEGYMFTWSHPLASKISKIDRFLVSDAPNSI</sequence>
<feature type="region of interest" description="Disordered" evidence="1">
    <location>
        <begin position="1"/>
        <end position="43"/>
    </location>
</feature>
<comment type="caution">
    <text evidence="2">The sequence shown here is derived from an EMBL/GenBank/DDBJ whole genome shotgun (WGS) entry which is preliminary data.</text>
</comment>
<dbReference type="EMBL" id="PKPP01000912">
    <property type="protein sequence ID" value="PWA87471.1"/>
    <property type="molecule type" value="Genomic_DNA"/>
</dbReference>
<organism evidence="2 3">
    <name type="scientific">Artemisia annua</name>
    <name type="common">Sweet wormwood</name>
    <dbReference type="NCBI Taxonomy" id="35608"/>
    <lineage>
        <taxon>Eukaryota</taxon>
        <taxon>Viridiplantae</taxon>
        <taxon>Streptophyta</taxon>
        <taxon>Embryophyta</taxon>
        <taxon>Tracheophyta</taxon>
        <taxon>Spermatophyta</taxon>
        <taxon>Magnoliopsida</taxon>
        <taxon>eudicotyledons</taxon>
        <taxon>Gunneridae</taxon>
        <taxon>Pentapetalae</taxon>
        <taxon>asterids</taxon>
        <taxon>campanulids</taxon>
        <taxon>Asterales</taxon>
        <taxon>Asteraceae</taxon>
        <taxon>Asteroideae</taxon>
        <taxon>Anthemideae</taxon>
        <taxon>Artemisiinae</taxon>
        <taxon>Artemisia</taxon>
    </lineage>
</organism>
<reference evidence="2 3" key="1">
    <citation type="journal article" date="2018" name="Mol. Plant">
        <title>The genome of Artemisia annua provides insight into the evolution of Asteraceae family and artemisinin biosynthesis.</title>
        <authorList>
            <person name="Shen Q."/>
            <person name="Zhang L."/>
            <person name="Liao Z."/>
            <person name="Wang S."/>
            <person name="Yan T."/>
            <person name="Shi P."/>
            <person name="Liu M."/>
            <person name="Fu X."/>
            <person name="Pan Q."/>
            <person name="Wang Y."/>
            <person name="Lv Z."/>
            <person name="Lu X."/>
            <person name="Zhang F."/>
            <person name="Jiang W."/>
            <person name="Ma Y."/>
            <person name="Chen M."/>
            <person name="Hao X."/>
            <person name="Li L."/>
            <person name="Tang Y."/>
            <person name="Lv G."/>
            <person name="Zhou Y."/>
            <person name="Sun X."/>
            <person name="Brodelius P.E."/>
            <person name="Rose J.K.C."/>
            <person name="Tang K."/>
        </authorList>
    </citation>
    <scope>NUCLEOTIDE SEQUENCE [LARGE SCALE GENOMIC DNA]</scope>
    <source>
        <strain evidence="3">cv. Huhao1</strain>
        <tissue evidence="2">Leaf</tissue>
    </source>
</reference>
<evidence type="ECO:0000313" key="2">
    <source>
        <dbReference type="EMBL" id="PWA87471.1"/>
    </source>
</evidence>
<evidence type="ECO:0000256" key="1">
    <source>
        <dbReference type="SAM" id="MobiDB-lite"/>
    </source>
</evidence>
<keyword evidence="3" id="KW-1185">Reference proteome</keyword>
<dbReference type="SUPFAM" id="SSF56219">
    <property type="entry name" value="DNase I-like"/>
    <property type="match status" value="1"/>
</dbReference>
<name>A0A2U1PNZ5_ARTAN</name>
<feature type="compositionally biased region" description="Basic and acidic residues" evidence="1">
    <location>
        <begin position="32"/>
        <end position="43"/>
    </location>
</feature>
<keyword evidence="2" id="KW-0695">RNA-directed DNA polymerase</keyword>
<feature type="compositionally biased region" description="Basic and acidic residues" evidence="1">
    <location>
        <begin position="1"/>
        <end position="12"/>
    </location>
</feature>
<dbReference type="Proteomes" id="UP000245207">
    <property type="component" value="Unassembled WGS sequence"/>
</dbReference>
<accession>A0A2U1PNZ5</accession>
<dbReference type="AlphaFoldDB" id="A0A2U1PNZ5"/>
<dbReference type="InterPro" id="IPR036691">
    <property type="entry name" value="Endo/exonu/phosph_ase_sf"/>
</dbReference>
<dbReference type="GO" id="GO:0003964">
    <property type="term" value="F:RNA-directed DNA polymerase activity"/>
    <property type="evidence" value="ECO:0007669"/>
    <property type="project" value="UniProtKB-KW"/>
</dbReference>
<feature type="compositionally biased region" description="Polar residues" evidence="1">
    <location>
        <begin position="22"/>
        <end position="31"/>
    </location>
</feature>
<keyword evidence="2" id="KW-0548">Nucleotidyltransferase</keyword>
<proteinExistence type="predicted"/>
<protein>
    <submittedName>
        <fullName evidence="2">RNA-directed DNA polymerase, eukaryota</fullName>
    </submittedName>
</protein>
<dbReference type="Gene3D" id="3.60.10.10">
    <property type="entry name" value="Endonuclease/exonuclease/phosphatase"/>
    <property type="match status" value="1"/>
</dbReference>
<keyword evidence="2" id="KW-0808">Transferase</keyword>
<evidence type="ECO:0000313" key="3">
    <source>
        <dbReference type="Proteomes" id="UP000245207"/>
    </source>
</evidence>
<dbReference type="OrthoDB" id="1432116at2759"/>
<gene>
    <name evidence="2" type="ORF">CTI12_AA130100</name>
</gene>